<dbReference type="InterPro" id="IPR050230">
    <property type="entry name" value="CALM/Myosin/TropC-like"/>
</dbReference>
<sequence length="502" mass="56729">MFHCISKYCRRHYRLYYFCKLDRLCLIIKRFENYPPAKSENFDRHLTYLIPTTAEESRDQEARQMFSAIDIDKNGRIEFDEFVEVVADSYFKKFSRSEILEAFRRFDHNHDGYIEADELKNILARLGRNFSADEIRRMIAQVDRDGNGKISIEGKESIIPQGVFCLNHDDNQLKITTINNKKAATIAKVKDNEKKKKMKFQRRILPPHSPTYLEMEEYTTPSSSRHSISINGSTSDLSELGSVYCLSTIAKQRSDSLTNLFHMSEDSTSLSNLSIASYSLSQHSCENGSYINPATHLSTSPVTLSTPCQQQSTSINHGSDKISRKQYSSSYRSLTEESSSPITIRRINPNLNNNSSRRSGDSTRHYHFSTNLSGSSSTTSSQKSFPIKTAETVLNTIGINTSAVLNDDLTDKCGLIAHDANDIENNDDNANYNNIISKSNLHDDNQSFCDSHYVDSSDENDLEMISSRNASSGTSQTGRGLRKTVLNNVDRLLNSGNKQIKL</sequence>
<dbReference type="FunFam" id="1.10.238.10:FF:000001">
    <property type="entry name" value="Calmodulin 1"/>
    <property type="match status" value="1"/>
</dbReference>
<dbReference type="PANTHER" id="PTHR23048">
    <property type="entry name" value="MYOSIN LIGHT CHAIN 1, 3"/>
    <property type="match status" value="1"/>
</dbReference>
<proteinExistence type="predicted"/>
<feature type="domain" description="EF-hand" evidence="4">
    <location>
        <begin position="94"/>
        <end position="129"/>
    </location>
</feature>
<dbReference type="Proteomes" id="UP000663852">
    <property type="component" value="Unassembled WGS sequence"/>
</dbReference>
<organism evidence="5 6">
    <name type="scientific">Adineta ricciae</name>
    <name type="common">Rotifer</name>
    <dbReference type="NCBI Taxonomy" id="249248"/>
    <lineage>
        <taxon>Eukaryota</taxon>
        <taxon>Metazoa</taxon>
        <taxon>Spiralia</taxon>
        <taxon>Gnathifera</taxon>
        <taxon>Rotifera</taxon>
        <taxon>Eurotatoria</taxon>
        <taxon>Bdelloidea</taxon>
        <taxon>Adinetida</taxon>
        <taxon>Adinetidae</taxon>
        <taxon>Adineta</taxon>
    </lineage>
</organism>
<feature type="region of interest" description="Disordered" evidence="3">
    <location>
        <begin position="300"/>
        <end position="385"/>
    </location>
</feature>
<keyword evidence="2" id="KW-0106">Calcium</keyword>
<dbReference type="GO" id="GO:0016460">
    <property type="term" value="C:myosin II complex"/>
    <property type="evidence" value="ECO:0007669"/>
    <property type="project" value="TreeGrafter"/>
</dbReference>
<dbReference type="Pfam" id="PF00036">
    <property type="entry name" value="EF-hand_1"/>
    <property type="match status" value="1"/>
</dbReference>
<dbReference type="PROSITE" id="PS50222">
    <property type="entry name" value="EF_HAND_2"/>
    <property type="match status" value="2"/>
</dbReference>
<accession>A0A813X5Z9</accession>
<dbReference type="AlphaFoldDB" id="A0A813X5Z9"/>
<comment type="caution">
    <text evidence="5">The sequence shown here is derived from an EMBL/GenBank/DDBJ whole genome shotgun (WGS) entry which is preliminary data.</text>
</comment>
<dbReference type="CDD" id="cd00051">
    <property type="entry name" value="EFh"/>
    <property type="match status" value="2"/>
</dbReference>
<dbReference type="SMART" id="SM00054">
    <property type="entry name" value="EFh"/>
    <property type="match status" value="3"/>
</dbReference>
<dbReference type="InterPro" id="IPR002048">
    <property type="entry name" value="EF_hand_dom"/>
</dbReference>
<evidence type="ECO:0000256" key="1">
    <source>
        <dbReference type="ARBA" id="ARBA00022737"/>
    </source>
</evidence>
<dbReference type="PROSITE" id="PS00018">
    <property type="entry name" value="EF_HAND_1"/>
    <property type="match status" value="2"/>
</dbReference>
<dbReference type="PANTHER" id="PTHR23048:SF0">
    <property type="entry name" value="CALMODULIN LIKE 3"/>
    <property type="match status" value="1"/>
</dbReference>
<gene>
    <name evidence="5" type="ORF">EDS130_LOCUS8095</name>
</gene>
<name>A0A813X5Z9_ADIRI</name>
<dbReference type="Pfam" id="PF13499">
    <property type="entry name" value="EF-hand_7"/>
    <property type="match status" value="1"/>
</dbReference>
<keyword evidence="1" id="KW-0677">Repeat</keyword>
<feature type="compositionally biased region" description="Low complexity" evidence="3">
    <location>
        <begin position="369"/>
        <end position="384"/>
    </location>
</feature>
<evidence type="ECO:0000259" key="4">
    <source>
        <dbReference type="PROSITE" id="PS50222"/>
    </source>
</evidence>
<evidence type="ECO:0000256" key="3">
    <source>
        <dbReference type="SAM" id="MobiDB-lite"/>
    </source>
</evidence>
<dbReference type="InterPro" id="IPR018247">
    <property type="entry name" value="EF_Hand_1_Ca_BS"/>
</dbReference>
<dbReference type="EMBL" id="CAJNOJ010000025">
    <property type="protein sequence ID" value="CAF0866952.1"/>
    <property type="molecule type" value="Genomic_DNA"/>
</dbReference>
<dbReference type="OrthoDB" id="10041892at2759"/>
<feature type="compositionally biased region" description="Low complexity" evidence="3">
    <location>
        <begin position="327"/>
        <end position="357"/>
    </location>
</feature>
<dbReference type="InterPro" id="IPR011992">
    <property type="entry name" value="EF-hand-dom_pair"/>
</dbReference>
<dbReference type="Gene3D" id="1.10.238.10">
    <property type="entry name" value="EF-hand"/>
    <property type="match status" value="2"/>
</dbReference>
<evidence type="ECO:0000256" key="2">
    <source>
        <dbReference type="ARBA" id="ARBA00022837"/>
    </source>
</evidence>
<feature type="domain" description="EF-hand" evidence="4">
    <location>
        <begin position="57"/>
        <end position="92"/>
    </location>
</feature>
<evidence type="ECO:0000313" key="5">
    <source>
        <dbReference type="EMBL" id="CAF0866952.1"/>
    </source>
</evidence>
<reference evidence="5" key="1">
    <citation type="submission" date="2021-02" db="EMBL/GenBank/DDBJ databases">
        <authorList>
            <person name="Nowell W R."/>
        </authorList>
    </citation>
    <scope>NUCLEOTIDE SEQUENCE</scope>
</reference>
<protein>
    <recommendedName>
        <fullName evidence="4">EF-hand domain-containing protein</fullName>
    </recommendedName>
</protein>
<feature type="compositionally biased region" description="Polar residues" evidence="3">
    <location>
        <begin position="300"/>
        <end position="317"/>
    </location>
</feature>
<dbReference type="GO" id="GO:0005509">
    <property type="term" value="F:calcium ion binding"/>
    <property type="evidence" value="ECO:0007669"/>
    <property type="project" value="InterPro"/>
</dbReference>
<dbReference type="SUPFAM" id="SSF47473">
    <property type="entry name" value="EF-hand"/>
    <property type="match status" value="1"/>
</dbReference>
<evidence type="ECO:0000313" key="6">
    <source>
        <dbReference type="Proteomes" id="UP000663852"/>
    </source>
</evidence>